<comment type="caution">
    <text evidence="2">The sequence shown here is derived from an EMBL/GenBank/DDBJ whole genome shotgun (WGS) entry which is preliminary data.</text>
</comment>
<name>A0ABD0LR27_9CAEN</name>
<organism evidence="2 3">
    <name type="scientific">Batillaria attramentaria</name>
    <dbReference type="NCBI Taxonomy" id="370345"/>
    <lineage>
        <taxon>Eukaryota</taxon>
        <taxon>Metazoa</taxon>
        <taxon>Spiralia</taxon>
        <taxon>Lophotrochozoa</taxon>
        <taxon>Mollusca</taxon>
        <taxon>Gastropoda</taxon>
        <taxon>Caenogastropoda</taxon>
        <taxon>Sorbeoconcha</taxon>
        <taxon>Cerithioidea</taxon>
        <taxon>Batillariidae</taxon>
        <taxon>Batillaria</taxon>
    </lineage>
</organism>
<dbReference type="EMBL" id="JACVVK020000028">
    <property type="protein sequence ID" value="KAK7501917.1"/>
    <property type="molecule type" value="Genomic_DNA"/>
</dbReference>
<proteinExistence type="predicted"/>
<sequence length="147" mass="16847">MHTGHWMSILDVQTVREIDDQTPSGRMNVIAVSQDNPGYLYEQTPGSNFPRSHDTSRASYHKRQAHQRQPCRERNVRRQLFQRMPKQIRLEPPRSETNDVWRKYSACVATYAGSEPGETIAPRGRNQMALTALGRGRGEKIEVGDLE</sequence>
<dbReference type="AlphaFoldDB" id="A0ABD0LR27"/>
<evidence type="ECO:0000313" key="2">
    <source>
        <dbReference type="EMBL" id="KAK7501917.1"/>
    </source>
</evidence>
<gene>
    <name evidence="2" type="ORF">BaRGS_00006669</name>
</gene>
<evidence type="ECO:0000256" key="1">
    <source>
        <dbReference type="SAM" id="MobiDB-lite"/>
    </source>
</evidence>
<evidence type="ECO:0000313" key="3">
    <source>
        <dbReference type="Proteomes" id="UP001519460"/>
    </source>
</evidence>
<accession>A0ABD0LR27</accession>
<protein>
    <submittedName>
        <fullName evidence="2">Uncharacterized protein</fullName>
    </submittedName>
</protein>
<feature type="region of interest" description="Disordered" evidence="1">
    <location>
        <begin position="45"/>
        <end position="72"/>
    </location>
</feature>
<reference evidence="2 3" key="1">
    <citation type="journal article" date="2023" name="Sci. Data">
        <title>Genome assembly of the Korean intertidal mud-creeper Batillaria attramentaria.</title>
        <authorList>
            <person name="Patra A.K."/>
            <person name="Ho P.T."/>
            <person name="Jun S."/>
            <person name="Lee S.J."/>
            <person name="Kim Y."/>
            <person name="Won Y.J."/>
        </authorList>
    </citation>
    <scope>NUCLEOTIDE SEQUENCE [LARGE SCALE GENOMIC DNA]</scope>
    <source>
        <strain evidence="2">Wonlab-2016</strain>
    </source>
</reference>
<dbReference type="Proteomes" id="UP001519460">
    <property type="component" value="Unassembled WGS sequence"/>
</dbReference>
<keyword evidence="3" id="KW-1185">Reference proteome</keyword>